<proteinExistence type="predicted"/>
<feature type="region of interest" description="Disordered" evidence="1">
    <location>
        <begin position="1"/>
        <end position="41"/>
    </location>
</feature>
<keyword evidence="3" id="KW-1185">Reference proteome</keyword>
<dbReference type="EMBL" id="AUZM01000009">
    <property type="protein sequence ID" value="ERT08556.1"/>
    <property type="molecule type" value="Genomic_DNA"/>
</dbReference>
<evidence type="ECO:0000313" key="2">
    <source>
        <dbReference type="EMBL" id="ERT08556.1"/>
    </source>
</evidence>
<reference evidence="2 3" key="1">
    <citation type="journal article" date="2013" name="Front. Microbiol.">
        <title>Comparative genomic analyses of the cyanobacterium, Lyngbya aestuarii BL J, a powerful hydrogen producer.</title>
        <authorList>
            <person name="Kothari A."/>
            <person name="Vaughn M."/>
            <person name="Garcia-Pichel F."/>
        </authorList>
    </citation>
    <scope>NUCLEOTIDE SEQUENCE [LARGE SCALE GENOMIC DNA]</scope>
    <source>
        <strain evidence="2 3">BL J</strain>
    </source>
</reference>
<evidence type="ECO:0000256" key="1">
    <source>
        <dbReference type="SAM" id="MobiDB-lite"/>
    </source>
</evidence>
<organism evidence="2 3">
    <name type="scientific">Lyngbya aestuarii BL J</name>
    <dbReference type="NCBI Taxonomy" id="1348334"/>
    <lineage>
        <taxon>Bacteria</taxon>
        <taxon>Bacillati</taxon>
        <taxon>Cyanobacteriota</taxon>
        <taxon>Cyanophyceae</taxon>
        <taxon>Oscillatoriophycideae</taxon>
        <taxon>Oscillatoriales</taxon>
        <taxon>Microcoleaceae</taxon>
        <taxon>Lyngbya</taxon>
    </lineage>
</organism>
<sequence length="88" mass="9956">MEQMQQLLGGMMSGKTTARKTRSTPSFNKPKLQPLKAGDLANRLGVTPETVEKEAHLGNEHFIVWSKSKDIGRVSWEKRGELYYPLKP</sequence>
<gene>
    <name evidence="2" type="ORF">M595_1441</name>
</gene>
<dbReference type="RefSeq" id="WP_023065149.1">
    <property type="nucleotide sequence ID" value="NZ_AUZM01000009.1"/>
</dbReference>
<feature type="compositionally biased region" description="Low complexity" evidence="1">
    <location>
        <begin position="1"/>
        <end position="10"/>
    </location>
</feature>
<dbReference type="AlphaFoldDB" id="U7QQ64"/>
<dbReference type="Proteomes" id="UP000017127">
    <property type="component" value="Unassembled WGS sequence"/>
</dbReference>
<protein>
    <submittedName>
        <fullName evidence="2">Uncharacterized protein</fullName>
    </submittedName>
</protein>
<name>U7QQ64_9CYAN</name>
<evidence type="ECO:0000313" key="3">
    <source>
        <dbReference type="Proteomes" id="UP000017127"/>
    </source>
</evidence>
<accession>U7QQ64</accession>
<comment type="caution">
    <text evidence="2">The sequence shown here is derived from an EMBL/GenBank/DDBJ whole genome shotgun (WGS) entry which is preliminary data.</text>
</comment>